<gene>
    <name evidence="1" type="ORF">I6H06_29070</name>
</gene>
<dbReference type="Gene3D" id="1.10.150.610">
    <property type="match status" value="1"/>
</dbReference>
<keyword evidence="1" id="KW-0614">Plasmid</keyword>
<dbReference type="RefSeq" id="WP_042968082.1">
    <property type="nucleotide sequence ID" value="NZ_CP033637.1"/>
</dbReference>
<dbReference type="Proteomes" id="UP000594892">
    <property type="component" value="Plasmid unnamed1"/>
</dbReference>
<protein>
    <submittedName>
        <fullName evidence="1">Uncharacterized protein</fullName>
    </submittedName>
</protein>
<dbReference type="GeneID" id="45693243"/>
<accession>A0AAP9Y5M8</accession>
<reference evidence="1 2" key="1">
    <citation type="submission" date="2020-12" db="EMBL/GenBank/DDBJ databases">
        <title>FDA dAtabase for Regulatory Grade micrObial Sequences (FDA-ARGOS): Supporting development and validation of Infectious Disease Dx tests.</title>
        <authorList>
            <person name="Minogue T."/>
            <person name="Wolcott M."/>
            <person name="Wasieloski L."/>
            <person name="Aguilar W."/>
            <person name="Moore D."/>
            <person name="Jaissle J."/>
            <person name="Tallon L."/>
            <person name="Sadzewicz L."/>
            <person name="Zhao X."/>
            <person name="Boylan J."/>
            <person name="Ott S."/>
            <person name="Bowen H."/>
            <person name="Vavikolanu K."/>
            <person name="Mehta A."/>
            <person name="Aluvathingal J."/>
            <person name="Nadendla S."/>
            <person name="Yan Y."/>
            <person name="Sichtig H."/>
        </authorList>
    </citation>
    <scope>NUCLEOTIDE SEQUENCE [LARGE SCALE GENOMIC DNA]</scope>
    <source>
        <strain evidence="1 2">FDAARGOS_949</strain>
        <plasmid evidence="1 2">unnamed1</plasmid>
    </source>
</reference>
<sequence>MASYFLSRQSAVAMILNRRRLLAPEGESVAAGTLVHIAQLEQLMRDVRLGRQEEFVLPGDPPMRIVVVN</sequence>
<organism evidence="1 2">
    <name type="scientific">Burkholderia glumae</name>
    <name type="common">Pseudomonas glumae</name>
    <dbReference type="NCBI Taxonomy" id="337"/>
    <lineage>
        <taxon>Bacteria</taxon>
        <taxon>Pseudomonadati</taxon>
        <taxon>Pseudomonadota</taxon>
        <taxon>Betaproteobacteria</taxon>
        <taxon>Burkholderiales</taxon>
        <taxon>Burkholderiaceae</taxon>
        <taxon>Burkholderia</taxon>
    </lineage>
</organism>
<geneLocation type="plasmid" evidence="1 2">
    <name>unnamed1</name>
</geneLocation>
<name>A0AAP9Y5M8_BURGL</name>
<evidence type="ECO:0000313" key="2">
    <source>
        <dbReference type="Proteomes" id="UP000594892"/>
    </source>
</evidence>
<evidence type="ECO:0000313" key="1">
    <source>
        <dbReference type="EMBL" id="QPQ94668.1"/>
    </source>
</evidence>
<dbReference type="AlphaFoldDB" id="A0AAP9Y5M8"/>
<proteinExistence type="predicted"/>
<dbReference type="EMBL" id="CP065602">
    <property type="protein sequence ID" value="QPQ94668.1"/>
    <property type="molecule type" value="Genomic_DNA"/>
</dbReference>